<reference evidence="4 5" key="1">
    <citation type="submission" date="2017-09" db="EMBL/GenBank/DDBJ databases">
        <title>Depth-based differentiation of microbial function through sediment-hosted aquifers and enrichment of novel symbionts in the deep terrestrial subsurface.</title>
        <authorList>
            <person name="Probst A.J."/>
            <person name="Ladd B."/>
            <person name="Jarett J.K."/>
            <person name="Geller-Mcgrath D.E."/>
            <person name="Sieber C.M."/>
            <person name="Emerson J.B."/>
            <person name="Anantharaman K."/>
            <person name="Thomas B.C."/>
            <person name="Malmstrom R."/>
            <person name="Stieglmeier M."/>
            <person name="Klingl A."/>
            <person name="Woyke T."/>
            <person name="Ryan C.M."/>
            <person name="Banfield J.F."/>
        </authorList>
    </citation>
    <scope>NUCLEOTIDE SEQUENCE [LARGE SCALE GENOMIC DNA]</scope>
    <source>
        <strain evidence="4">CG17_big_fil_post_rev_8_21_14_2_50_48_46</strain>
    </source>
</reference>
<dbReference type="Gene3D" id="1.10.1240.10">
    <property type="entry name" value="Methionine synthase domain"/>
    <property type="match status" value="1"/>
</dbReference>
<dbReference type="SUPFAM" id="SSF52242">
    <property type="entry name" value="Cobalamin (vitamin B12)-binding domain"/>
    <property type="match status" value="1"/>
</dbReference>
<organism evidence="4 5">
    <name type="scientific">bacterium (Candidatus Blackallbacteria) CG17_big_fil_post_rev_8_21_14_2_50_48_46</name>
    <dbReference type="NCBI Taxonomy" id="2014261"/>
    <lineage>
        <taxon>Bacteria</taxon>
        <taxon>Candidatus Blackallbacteria</taxon>
    </lineage>
</organism>
<dbReference type="PANTHER" id="PTHR45833">
    <property type="entry name" value="METHIONINE SYNTHASE"/>
    <property type="match status" value="1"/>
</dbReference>
<evidence type="ECO:0000259" key="3">
    <source>
        <dbReference type="PROSITE" id="PS51332"/>
    </source>
</evidence>
<dbReference type="Gene3D" id="3.40.50.280">
    <property type="entry name" value="Cobalamin-binding domain"/>
    <property type="match status" value="1"/>
</dbReference>
<evidence type="ECO:0000256" key="1">
    <source>
        <dbReference type="ARBA" id="ARBA00022723"/>
    </source>
</evidence>
<dbReference type="InterPro" id="IPR036594">
    <property type="entry name" value="Meth_synthase_dom"/>
</dbReference>
<gene>
    <name evidence="4" type="ORF">COW36_03190</name>
</gene>
<dbReference type="PANTHER" id="PTHR45833:SF1">
    <property type="entry name" value="METHIONINE SYNTHASE"/>
    <property type="match status" value="1"/>
</dbReference>
<dbReference type="Pfam" id="PF02607">
    <property type="entry name" value="B12-binding_2"/>
    <property type="match status" value="1"/>
</dbReference>
<dbReference type="InterPro" id="IPR036724">
    <property type="entry name" value="Cobalamin-bd_sf"/>
</dbReference>
<evidence type="ECO:0000313" key="5">
    <source>
        <dbReference type="Proteomes" id="UP000231019"/>
    </source>
</evidence>
<dbReference type="Proteomes" id="UP000231019">
    <property type="component" value="Unassembled WGS sequence"/>
</dbReference>
<dbReference type="GO" id="GO:0050667">
    <property type="term" value="P:homocysteine metabolic process"/>
    <property type="evidence" value="ECO:0007669"/>
    <property type="project" value="TreeGrafter"/>
</dbReference>
<comment type="caution">
    <text evidence="4">The sequence shown here is derived from an EMBL/GenBank/DDBJ whole genome shotgun (WGS) entry which is preliminary data.</text>
</comment>
<dbReference type="AlphaFoldDB" id="A0A2M7GAE5"/>
<sequence length="222" mass="24333">MNFDEAVVLYNEAVYDTDREQALKIIQAALDAGIQPEDVVFKIVIPAIEQMIKSFSEDFDANLAQHFMAAQIASEVVEKMTPHFKQVPITKGRVVIGSAAGDLHTLGKRIVIGCLKAMMIDVLDLGVNVSAERFVDAALEYRAQIIGISAMMAHTARGEGGCLRVRQILKERGLEKQIRIIVGGAPFRFDPELYQQIGADAWSENGISAGHIIAELLKEINA</sequence>
<proteinExistence type="predicted"/>
<dbReference type="SUPFAM" id="SSF47644">
    <property type="entry name" value="Methionine synthase domain"/>
    <property type="match status" value="1"/>
</dbReference>
<keyword evidence="1" id="KW-0479">Metal-binding</keyword>
<dbReference type="InterPro" id="IPR050554">
    <property type="entry name" value="Met_Synthase/Corrinoid"/>
</dbReference>
<dbReference type="GO" id="GO:0046653">
    <property type="term" value="P:tetrahydrofolate metabolic process"/>
    <property type="evidence" value="ECO:0007669"/>
    <property type="project" value="TreeGrafter"/>
</dbReference>
<protein>
    <submittedName>
        <fullName evidence="4">Cobalamin-binding protein</fullName>
    </submittedName>
</protein>
<dbReference type="GO" id="GO:0008705">
    <property type="term" value="F:methionine synthase activity"/>
    <property type="evidence" value="ECO:0007669"/>
    <property type="project" value="TreeGrafter"/>
</dbReference>
<evidence type="ECO:0000256" key="2">
    <source>
        <dbReference type="ARBA" id="ARBA00023285"/>
    </source>
</evidence>
<dbReference type="EMBL" id="PFFQ01000008">
    <property type="protein sequence ID" value="PIW18861.1"/>
    <property type="molecule type" value="Genomic_DNA"/>
</dbReference>
<dbReference type="GO" id="GO:0046872">
    <property type="term" value="F:metal ion binding"/>
    <property type="evidence" value="ECO:0007669"/>
    <property type="project" value="UniProtKB-KW"/>
</dbReference>
<name>A0A2M7GAE5_9BACT</name>
<accession>A0A2M7GAE5</accession>
<keyword evidence="2" id="KW-0170">Cobalt</keyword>
<dbReference type="Pfam" id="PF02310">
    <property type="entry name" value="B12-binding"/>
    <property type="match status" value="1"/>
</dbReference>
<dbReference type="GO" id="GO:0031419">
    <property type="term" value="F:cobalamin binding"/>
    <property type="evidence" value="ECO:0007669"/>
    <property type="project" value="InterPro"/>
</dbReference>
<dbReference type="PROSITE" id="PS51332">
    <property type="entry name" value="B12_BINDING"/>
    <property type="match status" value="1"/>
</dbReference>
<feature type="domain" description="B12-binding" evidence="3">
    <location>
        <begin position="91"/>
        <end position="222"/>
    </location>
</feature>
<dbReference type="InterPro" id="IPR006158">
    <property type="entry name" value="Cobalamin-bd"/>
</dbReference>
<dbReference type="InterPro" id="IPR003759">
    <property type="entry name" value="Cbl-bd_cap"/>
</dbReference>
<evidence type="ECO:0000313" key="4">
    <source>
        <dbReference type="EMBL" id="PIW18861.1"/>
    </source>
</evidence>
<dbReference type="GO" id="GO:0005829">
    <property type="term" value="C:cytosol"/>
    <property type="evidence" value="ECO:0007669"/>
    <property type="project" value="TreeGrafter"/>
</dbReference>